<reference evidence="1" key="1">
    <citation type="journal article" date="2023" name="IMA Fungus">
        <title>Comparative genomic study of the Penicillium genus elucidates a diverse pangenome and 15 lateral gene transfer events.</title>
        <authorList>
            <person name="Petersen C."/>
            <person name="Sorensen T."/>
            <person name="Nielsen M.R."/>
            <person name="Sondergaard T.E."/>
            <person name="Sorensen J.L."/>
            <person name="Fitzpatrick D.A."/>
            <person name="Frisvad J.C."/>
            <person name="Nielsen K.L."/>
        </authorList>
    </citation>
    <scope>NUCLEOTIDE SEQUENCE</scope>
    <source>
        <strain evidence="1">IBT 15450</strain>
    </source>
</reference>
<dbReference type="AlphaFoldDB" id="A0AAD6IF33"/>
<dbReference type="Proteomes" id="UP001219568">
    <property type="component" value="Unassembled WGS sequence"/>
</dbReference>
<dbReference type="EMBL" id="JAQJZL010000004">
    <property type="protein sequence ID" value="KAJ6044768.1"/>
    <property type="molecule type" value="Genomic_DNA"/>
</dbReference>
<comment type="caution">
    <text evidence="1">The sequence shown here is derived from an EMBL/GenBank/DDBJ whole genome shotgun (WGS) entry which is preliminary data.</text>
</comment>
<sequence length="68" mass="7800">MSEFDKIVNNELLESTRDMLEHIKNKAQGNRDAKKIRIAKYMDNFTKGTPEVDNDKFNNIMRLGAIGA</sequence>
<protein>
    <submittedName>
        <fullName evidence="1">Uncharacterized protein</fullName>
    </submittedName>
</protein>
<organism evidence="1 2">
    <name type="scientific">Penicillium canescens</name>
    <dbReference type="NCBI Taxonomy" id="5083"/>
    <lineage>
        <taxon>Eukaryota</taxon>
        <taxon>Fungi</taxon>
        <taxon>Dikarya</taxon>
        <taxon>Ascomycota</taxon>
        <taxon>Pezizomycotina</taxon>
        <taxon>Eurotiomycetes</taxon>
        <taxon>Eurotiomycetidae</taxon>
        <taxon>Eurotiales</taxon>
        <taxon>Aspergillaceae</taxon>
        <taxon>Penicillium</taxon>
    </lineage>
</organism>
<accession>A0AAD6IF33</accession>
<keyword evidence="2" id="KW-1185">Reference proteome</keyword>
<evidence type="ECO:0000313" key="1">
    <source>
        <dbReference type="EMBL" id="KAJ6044768.1"/>
    </source>
</evidence>
<evidence type="ECO:0000313" key="2">
    <source>
        <dbReference type="Proteomes" id="UP001219568"/>
    </source>
</evidence>
<name>A0AAD6IF33_PENCN</name>
<reference evidence="1" key="2">
    <citation type="submission" date="2023-01" db="EMBL/GenBank/DDBJ databases">
        <authorList>
            <person name="Petersen C."/>
        </authorList>
    </citation>
    <scope>NUCLEOTIDE SEQUENCE</scope>
    <source>
        <strain evidence="1">IBT 15450</strain>
    </source>
</reference>
<proteinExistence type="predicted"/>
<gene>
    <name evidence="1" type="ORF">N7460_006123</name>
</gene>